<dbReference type="EMBL" id="PDCK01000040">
    <property type="protein sequence ID" value="PRQ48425.1"/>
    <property type="molecule type" value="Genomic_DNA"/>
</dbReference>
<comment type="similarity">
    <text evidence="1">Belongs to the zinc-containing alcohol dehydrogenase family.</text>
</comment>
<dbReference type="GO" id="GO:0046872">
    <property type="term" value="F:metal ion binding"/>
    <property type="evidence" value="ECO:0007669"/>
    <property type="project" value="UniProtKB-KW"/>
</dbReference>
<sequence length="149" mass="16975">MSKAPAQEEAVHAYGWAARDSSGILSPYHFTRRANGDNDITIKIQYCGICHGDIHLVKNKVWSTIYPTVPGKILYDLRFCSGDGLFMRHLAFVFQLCFLISCFPFALVRSHRLGYFPFPIKISINSQIQFLVWVLLFPVTLLGFLQSPF</sequence>
<keyword evidence="5" id="KW-0472">Membrane</keyword>
<dbReference type="Gene3D" id="3.90.180.10">
    <property type="entry name" value="Medium-chain alcohol dehydrogenases, catalytic domain"/>
    <property type="match status" value="1"/>
</dbReference>
<keyword evidence="2" id="KW-0479">Metal-binding</keyword>
<keyword evidence="5" id="KW-1133">Transmembrane helix</keyword>
<dbReference type="GO" id="GO:0102311">
    <property type="term" value="F:8-hydroxygeraniol dehydrogenase activity"/>
    <property type="evidence" value="ECO:0007669"/>
    <property type="project" value="UniProtKB-EC"/>
</dbReference>
<evidence type="ECO:0000256" key="4">
    <source>
        <dbReference type="ARBA" id="ARBA00023002"/>
    </source>
</evidence>
<dbReference type="Proteomes" id="UP000238479">
    <property type="component" value="Chromosome 2"/>
</dbReference>
<dbReference type="PANTHER" id="PTHR42683">
    <property type="entry name" value="ALDEHYDE REDUCTASE"/>
    <property type="match status" value="1"/>
</dbReference>
<dbReference type="InterPro" id="IPR047109">
    <property type="entry name" value="CAD-like"/>
</dbReference>
<evidence type="ECO:0000256" key="1">
    <source>
        <dbReference type="ARBA" id="ARBA00008072"/>
    </source>
</evidence>
<evidence type="ECO:0000313" key="7">
    <source>
        <dbReference type="Proteomes" id="UP000238479"/>
    </source>
</evidence>
<reference evidence="6 7" key="1">
    <citation type="journal article" date="2018" name="Nat. Genet.">
        <title>The Rosa genome provides new insights in the design of modern roses.</title>
        <authorList>
            <person name="Bendahmane M."/>
        </authorList>
    </citation>
    <scope>NUCLEOTIDE SEQUENCE [LARGE SCALE GENOMIC DNA]</scope>
    <source>
        <strain evidence="7">cv. Old Blush</strain>
    </source>
</reference>
<keyword evidence="7" id="KW-1185">Reference proteome</keyword>
<evidence type="ECO:0000256" key="5">
    <source>
        <dbReference type="SAM" id="Phobius"/>
    </source>
</evidence>
<accession>A0A2P6RPR5</accession>
<protein>
    <submittedName>
        <fullName evidence="6">Putative 8-hydroxygeraniol dehydrogenase</fullName>
        <ecNumber evidence="6">1.1.1.324</ecNumber>
    </submittedName>
</protein>
<keyword evidence="3" id="KW-0862">Zinc</keyword>
<dbReference type="AlphaFoldDB" id="A0A2P6RPR5"/>
<gene>
    <name evidence="6" type="ORF">RchiOBHm_Chr2g0110601</name>
</gene>
<evidence type="ECO:0000256" key="3">
    <source>
        <dbReference type="ARBA" id="ARBA00022833"/>
    </source>
</evidence>
<feature type="transmembrane region" description="Helical" evidence="5">
    <location>
        <begin position="86"/>
        <end position="108"/>
    </location>
</feature>
<evidence type="ECO:0000313" key="6">
    <source>
        <dbReference type="EMBL" id="PRQ48425.1"/>
    </source>
</evidence>
<dbReference type="SUPFAM" id="SSF50129">
    <property type="entry name" value="GroES-like"/>
    <property type="match status" value="1"/>
</dbReference>
<dbReference type="EC" id="1.1.1.324" evidence="6"/>
<organism evidence="6 7">
    <name type="scientific">Rosa chinensis</name>
    <name type="common">China rose</name>
    <dbReference type="NCBI Taxonomy" id="74649"/>
    <lineage>
        <taxon>Eukaryota</taxon>
        <taxon>Viridiplantae</taxon>
        <taxon>Streptophyta</taxon>
        <taxon>Embryophyta</taxon>
        <taxon>Tracheophyta</taxon>
        <taxon>Spermatophyta</taxon>
        <taxon>Magnoliopsida</taxon>
        <taxon>eudicotyledons</taxon>
        <taxon>Gunneridae</taxon>
        <taxon>Pentapetalae</taxon>
        <taxon>rosids</taxon>
        <taxon>fabids</taxon>
        <taxon>Rosales</taxon>
        <taxon>Rosaceae</taxon>
        <taxon>Rosoideae</taxon>
        <taxon>Rosoideae incertae sedis</taxon>
        <taxon>Rosa</taxon>
    </lineage>
</organism>
<name>A0A2P6RPR5_ROSCH</name>
<comment type="caution">
    <text evidence="6">The sequence shown here is derived from an EMBL/GenBank/DDBJ whole genome shotgun (WGS) entry which is preliminary data.</text>
</comment>
<keyword evidence="4 6" id="KW-0560">Oxidoreductase</keyword>
<dbReference type="Gramene" id="PRQ48425">
    <property type="protein sequence ID" value="PRQ48425"/>
    <property type="gene ID" value="RchiOBHm_Chr2g0110601"/>
</dbReference>
<evidence type="ECO:0000256" key="2">
    <source>
        <dbReference type="ARBA" id="ARBA00022723"/>
    </source>
</evidence>
<dbReference type="InterPro" id="IPR011032">
    <property type="entry name" value="GroES-like_sf"/>
</dbReference>
<feature type="transmembrane region" description="Helical" evidence="5">
    <location>
        <begin position="128"/>
        <end position="145"/>
    </location>
</feature>
<dbReference type="STRING" id="74649.A0A2P6RPR5"/>
<proteinExistence type="inferred from homology"/>
<keyword evidence="5" id="KW-0812">Transmembrane</keyword>